<name>A0A0L8G9D2_OCTBM</name>
<dbReference type="AlphaFoldDB" id="A0A0L8G9D2"/>
<evidence type="ECO:0000313" key="1">
    <source>
        <dbReference type="EMBL" id="KOF73489.1"/>
    </source>
</evidence>
<organism evidence="1">
    <name type="scientific">Octopus bimaculoides</name>
    <name type="common">California two-spotted octopus</name>
    <dbReference type="NCBI Taxonomy" id="37653"/>
    <lineage>
        <taxon>Eukaryota</taxon>
        <taxon>Metazoa</taxon>
        <taxon>Spiralia</taxon>
        <taxon>Lophotrochozoa</taxon>
        <taxon>Mollusca</taxon>
        <taxon>Cephalopoda</taxon>
        <taxon>Coleoidea</taxon>
        <taxon>Octopodiformes</taxon>
        <taxon>Octopoda</taxon>
        <taxon>Incirrata</taxon>
        <taxon>Octopodidae</taxon>
        <taxon>Octopus</taxon>
    </lineage>
</organism>
<dbReference type="EMBL" id="KQ423139">
    <property type="protein sequence ID" value="KOF73489.1"/>
    <property type="molecule type" value="Genomic_DNA"/>
</dbReference>
<gene>
    <name evidence="1" type="ORF">OCBIM_22037841mg</name>
</gene>
<sequence>MVSKNNSFIPHLFFHLYKVDKINICNRLGEKREKCLQTHTINKKQSNFLFSHPTLQQSSNHS</sequence>
<protein>
    <submittedName>
        <fullName evidence="1">Uncharacterized protein</fullName>
    </submittedName>
</protein>
<reference evidence="1" key="1">
    <citation type="submission" date="2015-07" db="EMBL/GenBank/DDBJ databases">
        <title>MeaNS - Measles Nucleotide Surveillance Program.</title>
        <authorList>
            <person name="Tran T."/>
            <person name="Druce J."/>
        </authorList>
    </citation>
    <scope>NUCLEOTIDE SEQUENCE</scope>
    <source>
        <strain evidence="1">UCB-OBI-ISO-001</strain>
        <tissue evidence="1">Gonad</tissue>
    </source>
</reference>
<proteinExistence type="predicted"/>
<accession>A0A0L8G9D2</accession>